<name>A0ABT8Q4F3_9CORY</name>
<keyword evidence="2" id="KW-1185">Reference proteome</keyword>
<organism evidence="1 2">
    <name type="scientific">Corynebacterium kefirresidentii</name>
    <dbReference type="NCBI Taxonomy" id="1979527"/>
    <lineage>
        <taxon>Bacteria</taxon>
        <taxon>Bacillati</taxon>
        <taxon>Actinomycetota</taxon>
        <taxon>Actinomycetes</taxon>
        <taxon>Mycobacteriales</taxon>
        <taxon>Corynebacteriaceae</taxon>
        <taxon>Corynebacterium</taxon>
    </lineage>
</organism>
<dbReference type="EMBL" id="JAUKFM010000002">
    <property type="protein sequence ID" value="MDN8619692.1"/>
    <property type="molecule type" value="Genomic_DNA"/>
</dbReference>
<dbReference type="RefSeq" id="WP_156900706.1">
    <property type="nucleotide sequence ID" value="NZ_CP175769.1"/>
</dbReference>
<reference evidence="1" key="1">
    <citation type="submission" date="2023-07" db="EMBL/GenBank/DDBJ databases">
        <title>Insights into the diversity of cutaneous corynebacteria.</title>
        <authorList>
            <person name="Bruggemann H."/>
            <person name="Poehlein A."/>
        </authorList>
    </citation>
    <scope>NUCLEOTIDE SEQUENCE</scope>
    <source>
        <strain evidence="1">P7_F1</strain>
    </source>
</reference>
<sequence length="251" mass="28267">MTLTSSSVTQREFSDKSAQDFASEVLAILMAALPLRESQFKKHLDVNDQSGVYVISFHAPLHYGRGTSSIEECECLSTCDLYTLAVTYKLQSDRSGQYLTVRHSDYSIRVHTQSAIKFEYERNKERVPAAHIHFSGIGGLLSPALMKNGRTSKTDKRKDGDISPLHVPVGGHRFRPSLEEFLYFVIQECGFRGKNGWEVALKDSREKWFDIQLQASVRDNPAVAMDALERLGFKVTPPETGCPPARRHSSW</sequence>
<accession>A0ABT8Q4F3</accession>
<dbReference type="Proteomes" id="UP001174347">
    <property type="component" value="Unassembled WGS sequence"/>
</dbReference>
<proteinExistence type="predicted"/>
<protein>
    <submittedName>
        <fullName evidence="1">Uncharacterized protein</fullName>
    </submittedName>
</protein>
<comment type="caution">
    <text evidence="1">The sequence shown here is derived from an EMBL/GenBank/DDBJ whole genome shotgun (WGS) entry which is preliminary data.</text>
</comment>
<evidence type="ECO:0000313" key="2">
    <source>
        <dbReference type="Proteomes" id="UP001174347"/>
    </source>
</evidence>
<evidence type="ECO:0000313" key="1">
    <source>
        <dbReference type="EMBL" id="MDN8619692.1"/>
    </source>
</evidence>
<gene>
    <name evidence="1" type="ORF">Q0N36_03715</name>
</gene>